<dbReference type="EMBL" id="JAKCXM010002650">
    <property type="protein sequence ID" value="KAJ0390074.1"/>
    <property type="molecule type" value="Genomic_DNA"/>
</dbReference>
<dbReference type="InterPro" id="IPR019347">
    <property type="entry name" value="Axonemal_dynein_light_chain"/>
</dbReference>
<keyword evidence="1" id="KW-0243">Dynein</keyword>
<dbReference type="GO" id="GO:0030286">
    <property type="term" value="C:dynein complex"/>
    <property type="evidence" value="ECO:0007669"/>
    <property type="project" value="UniProtKB-KW"/>
</dbReference>
<proteinExistence type="inferred from homology"/>
<dbReference type="Proteomes" id="UP001209570">
    <property type="component" value="Unassembled WGS sequence"/>
</dbReference>
<dbReference type="GO" id="GO:0045504">
    <property type="term" value="F:dynein heavy chain binding"/>
    <property type="evidence" value="ECO:0007669"/>
    <property type="project" value="TreeGrafter"/>
</dbReference>
<keyword evidence="3" id="KW-0505">Motor protein</keyword>
<gene>
    <name evidence="6" type="ORF">P43SY_010961</name>
</gene>
<keyword evidence="2" id="KW-0175">Coiled coil</keyword>
<evidence type="ECO:0000256" key="2">
    <source>
        <dbReference type="ARBA" id="ARBA00023054"/>
    </source>
</evidence>
<sequence>MSTPSPSPPESLVQYGDPIFTGETVDPTKKAPSAVAPPAVADKEAIQRIEDILNAILPPQYEDSGYWMRYASPTPSTRFDVIKLQEEMDAKLMKRQARENGICAVREDIYRQCFDELIREVAINSPERGLLLLRPAEGKAGAREQGPRAHEPP</sequence>
<evidence type="ECO:0000256" key="3">
    <source>
        <dbReference type="ARBA" id="ARBA00023175"/>
    </source>
</evidence>
<keyword evidence="7" id="KW-1185">Reference proteome</keyword>
<evidence type="ECO:0000256" key="1">
    <source>
        <dbReference type="ARBA" id="ARBA00023017"/>
    </source>
</evidence>
<dbReference type="Pfam" id="PF10211">
    <property type="entry name" value="Ax_dynein_light"/>
    <property type="match status" value="1"/>
</dbReference>
<comment type="caution">
    <text evidence="6">The sequence shown here is derived from an EMBL/GenBank/DDBJ whole genome shotgun (WGS) entry which is preliminary data.</text>
</comment>
<dbReference type="AlphaFoldDB" id="A0AAD5Q2L5"/>
<accession>A0AAD5Q2L5</accession>
<dbReference type="PANTHER" id="PTHR13183">
    <property type="entry name" value="AXONEMAL INNER ARM DYNEIN LIGHT CHAIN 28"/>
    <property type="match status" value="1"/>
</dbReference>
<feature type="region of interest" description="Disordered" evidence="5">
    <location>
        <begin position="1"/>
        <end position="36"/>
    </location>
</feature>
<dbReference type="GO" id="GO:0005930">
    <property type="term" value="C:axoneme"/>
    <property type="evidence" value="ECO:0007669"/>
    <property type="project" value="TreeGrafter"/>
</dbReference>
<comment type="similarity">
    <text evidence="4">Belongs to the inner dynein arm light chain family.</text>
</comment>
<evidence type="ECO:0000256" key="4">
    <source>
        <dbReference type="ARBA" id="ARBA00038114"/>
    </source>
</evidence>
<evidence type="ECO:0000313" key="6">
    <source>
        <dbReference type="EMBL" id="KAJ0390074.1"/>
    </source>
</evidence>
<organism evidence="6 7">
    <name type="scientific">Pythium insidiosum</name>
    <name type="common">Pythiosis disease agent</name>
    <dbReference type="NCBI Taxonomy" id="114742"/>
    <lineage>
        <taxon>Eukaryota</taxon>
        <taxon>Sar</taxon>
        <taxon>Stramenopiles</taxon>
        <taxon>Oomycota</taxon>
        <taxon>Peronosporomycetes</taxon>
        <taxon>Pythiales</taxon>
        <taxon>Pythiaceae</taxon>
        <taxon>Pythium</taxon>
    </lineage>
</organism>
<reference evidence="6" key="1">
    <citation type="submission" date="2021-12" db="EMBL/GenBank/DDBJ databases">
        <title>Prjna785345.</title>
        <authorList>
            <person name="Rujirawat T."/>
            <person name="Krajaejun T."/>
        </authorList>
    </citation>
    <scope>NUCLEOTIDE SEQUENCE</scope>
    <source>
        <strain evidence="6">Pi057C3</strain>
    </source>
</reference>
<evidence type="ECO:0000256" key="5">
    <source>
        <dbReference type="SAM" id="MobiDB-lite"/>
    </source>
</evidence>
<protein>
    <submittedName>
        <fullName evidence="6">Uncharacterized protein</fullName>
    </submittedName>
</protein>
<name>A0AAD5Q2L5_PYTIN</name>
<evidence type="ECO:0000313" key="7">
    <source>
        <dbReference type="Proteomes" id="UP001209570"/>
    </source>
</evidence>
<dbReference type="PANTHER" id="PTHR13183:SF0">
    <property type="entry name" value="AXONEMAL DYNEIN LIGHT INTERMEDIATE POLYPEPTIDE 1"/>
    <property type="match status" value="1"/>
</dbReference>